<comment type="caution">
    <text evidence="2">The sequence shown here is derived from an EMBL/GenBank/DDBJ whole genome shotgun (WGS) entry which is preliminary data.</text>
</comment>
<name>A0A5D3BZU9_CUCMM</name>
<organism evidence="2 3">
    <name type="scientific">Cucumis melo var. makuwa</name>
    <name type="common">Oriental melon</name>
    <dbReference type="NCBI Taxonomy" id="1194695"/>
    <lineage>
        <taxon>Eukaryota</taxon>
        <taxon>Viridiplantae</taxon>
        <taxon>Streptophyta</taxon>
        <taxon>Embryophyta</taxon>
        <taxon>Tracheophyta</taxon>
        <taxon>Spermatophyta</taxon>
        <taxon>Magnoliopsida</taxon>
        <taxon>eudicotyledons</taxon>
        <taxon>Gunneridae</taxon>
        <taxon>Pentapetalae</taxon>
        <taxon>rosids</taxon>
        <taxon>fabids</taxon>
        <taxon>Cucurbitales</taxon>
        <taxon>Cucurbitaceae</taxon>
        <taxon>Benincaseae</taxon>
        <taxon>Cucumis</taxon>
    </lineage>
</organism>
<dbReference type="PANTHER" id="PTHR46250">
    <property type="entry name" value="MYB/SANT-LIKE DNA-BINDING DOMAIN PROTEIN-RELATED"/>
    <property type="match status" value="1"/>
</dbReference>
<gene>
    <name evidence="2" type="ORF">E5676_scaffold863G00980</name>
</gene>
<evidence type="ECO:0000256" key="1">
    <source>
        <dbReference type="SAM" id="MobiDB-lite"/>
    </source>
</evidence>
<feature type="region of interest" description="Disordered" evidence="1">
    <location>
        <begin position="164"/>
        <end position="188"/>
    </location>
</feature>
<reference evidence="2 3" key="1">
    <citation type="submission" date="2019-08" db="EMBL/GenBank/DDBJ databases">
        <title>Draft genome sequences of two oriental melons (Cucumis melo L. var makuwa).</title>
        <authorList>
            <person name="Kwon S.-Y."/>
        </authorList>
    </citation>
    <scope>NUCLEOTIDE SEQUENCE [LARGE SCALE GENOMIC DNA]</scope>
    <source>
        <strain evidence="3">cv. Chang Bougi</strain>
        <tissue evidence="2">Leaf</tissue>
    </source>
</reference>
<dbReference type="Proteomes" id="UP000321947">
    <property type="component" value="Unassembled WGS sequence"/>
</dbReference>
<dbReference type="AlphaFoldDB" id="A0A5D3BZU9"/>
<feature type="compositionally biased region" description="Polar residues" evidence="1">
    <location>
        <begin position="169"/>
        <end position="181"/>
    </location>
</feature>
<evidence type="ECO:0000313" key="2">
    <source>
        <dbReference type="EMBL" id="TYK03726.1"/>
    </source>
</evidence>
<dbReference type="EMBL" id="SSTD01014872">
    <property type="protein sequence ID" value="TYK03726.1"/>
    <property type="molecule type" value="Genomic_DNA"/>
</dbReference>
<proteinExistence type="predicted"/>
<evidence type="ECO:0000313" key="3">
    <source>
        <dbReference type="Proteomes" id="UP000321947"/>
    </source>
</evidence>
<sequence length="237" mass="26993">MTNVDDLEDINEEDSTYATTVDEDIHYIETLNKWTQWQAELTTAMFNNWQLPSSSRALKHVWTKEEEAILVECLVELVSAGGWKSNNGMFRPTKGLLNKSFSYYDKLAYVFERDRATSQGVETFADIGSNDPSGYKGFQMLDRNDIEIPTVYNQVFNMSQDDVRASRPCQASNNRTEPSGSKQKRGGQHVANVDLIHDAMEYANDQLRAMQSGLLSRFIMKLQLAKKSFANFVSYPN</sequence>
<accession>A0A5D3BZU9</accession>
<dbReference type="PANTHER" id="PTHR46250:SF18">
    <property type="entry name" value="MYB_SANT-LIKE DOMAIN-CONTAINING PROTEIN"/>
    <property type="match status" value="1"/>
</dbReference>
<protein>
    <submittedName>
        <fullName evidence="2">Retrotransposon protein</fullName>
    </submittedName>
</protein>